<evidence type="ECO:0000313" key="1">
    <source>
        <dbReference type="EMBL" id="TFZ80721.1"/>
    </source>
</evidence>
<organism evidence="1 2">
    <name type="scientific">Candidatus Macondimonas diazotrophica</name>
    <dbReference type="NCBI Taxonomy" id="2305248"/>
    <lineage>
        <taxon>Bacteria</taxon>
        <taxon>Pseudomonadati</taxon>
        <taxon>Pseudomonadota</taxon>
        <taxon>Gammaproteobacteria</taxon>
        <taxon>Chromatiales</taxon>
        <taxon>Ectothiorhodospiraceae</taxon>
        <taxon>Candidatus Macondimonas</taxon>
    </lineage>
</organism>
<dbReference type="InterPro" id="IPR029052">
    <property type="entry name" value="Metallo-depent_PP-like"/>
</dbReference>
<dbReference type="RefSeq" id="WP_135282994.1">
    <property type="nucleotide sequence ID" value="NZ_SRIO01000053.1"/>
</dbReference>
<name>A0A4Z0F7F7_9GAMM</name>
<evidence type="ECO:0000313" key="2">
    <source>
        <dbReference type="Proteomes" id="UP000297890"/>
    </source>
</evidence>
<reference evidence="1 2" key="1">
    <citation type="journal article" date="2019" name="ISME J.">
        <title>Candidatus Macondimonas diazotrophica, a novel gammaproteobacterial genus dominating crude-oil-contaminated coastal sediments.</title>
        <authorList>
            <person name="Karthikeyan S."/>
            <person name="Konstantinidis K."/>
        </authorList>
    </citation>
    <scope>NUCLEOTIDE SEQUENCE [LARGE SCALE GENOMIC DNA]</scope>
    <source>
        <strain evidence="1 2">KTK01</strain>
    </source>
</reference>
<sequence>MPISKADMQASLHLLEGEDLEYIKTIIEAGSNTRAAKKLGVDRRNVDRRIKRIFAKMVKKGWAPSHDLTHPLPPGRVLGKTTTLYKDGAPVMQWVAAHPDDEYLERVSQEAMDAFRSEIPRAAPTELPRQLTFDPNLATTYILTDYHLGMLAWGLETGADWDLDIAEDLLVRWFQKVIQGTPNSETGVLAQMGDFLHWDGMEAVTPANKHVLDADTRFEKLVGVAIRVLRRVVNILLTKHPRLHIIMAHANHDPASSVWLRAGFKAFYENEPRIEINGSADGFYCFEHGKTSLFFHHGDKRGIGNVDNVLAAKYREVFGRTQFSYAHLGHLHHQALRETPLMIVEQHRTMASPDAYASRNGYISGRSACAITYHKDFGETGRVIITPEMLKK</sequence>
<dbReference type="SUPFAM" id="SSF56300">
    <property type="entry name" value="Metallo-dependent phosphatases"/>
    <property type="match status" value="1"/>
</dbReference>
<dbReference type="AlphaFoldDB" id="A0A4Z0F7F7"/>
<protein>
    <submittedName>
        <fullName evidence="1">Winged helix-turn-helix domain-containing protein</fullName>
    </submittedName>
</protein>
<dbReference type="OrthoDB" id="9067438at2"/>
<proteinExistence type="predicted"/>
<comment type="caution">
    <text evidence="1">The sequence shown here is derived from an EMBL/GenBank/DDBJ whole genome shotgun (WGS) entry which is preliminary data.</text>
</comment>
<dbReference type="EMBL" id="SRIO01000053">
    <property type="protein sequence ID" value="TFZ80721.1"/>
    <property type="molecule type" value="Genomic_DNA"/>
</dbReference>
<accession>A0A4Z0F7F7</accession>
<dbReference type="Proteomes" id="UP000297890">
    <property type="component" value="Unassembled WGS sequence"/>
</dbReference>
<gene>
    <name evidence="1" type="ORF">E4680_13750</name>
</gene>
<keyword evidence="2" id="KW-1185">Reference proteome</keyword>